<dbReference type="PROSITE" id="PS01095">
    <property type="entry name" value="GH18_1"/>
    <property type="match status" value="1"/>
</dbReference>
<organism evidence="10 11">
    <name type="scientific">Desulfolutivibrio sulfodismutans</name>
    <dbReference type="NCBI Taxonomy" id="63561"/>
    <lineage>
        <taxon>Bacteria</taxon>
        <taxon>Pseudomonadati</taxon>
        <taxon>Thermodesulfobacteriota</taxon>
        <taxon>Desulfovibrionia</taxon>
        <taxon>Desulfovibrionales</taxon>
        <taxon>Desulfovibrionaceae</taxon>
        <taxon>Desulfolutivibrio</taxon>
    </lineage>
</organism>
<keyword evidence="4" id="KW-0119">Carbohydrate metabolism</keyword>
<dbReference type="PANTHER" id="PTHR11177:SF317">
    <property type="entry name" value="CHITINASE 12-RELATED"/>
    <property type="match status" value="1"/>
</dbReference>
<evidence type="ECO:0000256" key="3">
    <source>
        <dbReference type="ARBA" id="ARBA00022801"/>
    </source>
</evidence>
<feature type="signal peptide" evidence="8">
    <location>
        <begin position="1"/>
        <end position="34"/>
    </location>
</feature>
<dbReference type="SUPFAM" id="SSF51445">
    <property type="entry name" value="(Trans)glycosidases"/>
    <property type="match status" value="1"/>
</dbReference>
<dbReference type="GO" id="GO:0005975">
    <property type="term" value="P:carbohydrate metabolic process"/>
    <property type="evidence" value="ECO:0007669"/>
    <property type="project" value="InterPro"/>
</dbReference>
<comment type="catalytic activity">
    <reaction evidence="1">
        <text>Random endo-hydrolysis of N-acetyl-beta-D-glucosaminide (1-&gt;4)-beta-linkages in chitin and chitodextrins.</text>
        <dbReference type="EC" id="3.2.1.14"/>
    </reaction>
</comment>
<keyword evidence="4" id="KW-0146">Chitin degradation</keyword>
<comment type="caution">
    <text evidence="10">The sequence shown here is derived from an EMBL/GenBank/DDBJ whole genome shotgun (WGS) entry which is preliminary data.</text>
</comment>
<keyword evidence="8" id="KW-0732">Signal</keyword>
<feature type="chain" id="PRO_5029634076" description="chitinase" evidence="8">
    <location>
        <begin position="35"/>
        <end position="446"/>
    </location>
</feature>
<keyword evidence="3 6" id="KW-0378">Hydrolase</keyword>
<evidence type="ECO:0000313" key="11">
    <source>
        <dbReference type="Proteomes" id="UP000469724"/>
    </source>
</evidence>
<protein>
    <recommendedName>
        <fullName evidence="2">chitinase</fullName>
        <ecNumber evidence="2">3.2.1.14</ecNumber>
    </recommendedName>
</protein>
<evidence type="ECO:0000259" key="9">
    <source>
        <dbReference type="PROSITE" id="PS51910"/>
    </source>
</evidence>
<dbReference type="SMART" id="SM00636">
    <property type="entry name" value="Glyco_18"/>
    <property type="match status" value="1"/>
</dbReference>
<dbReference type="CDD" id="cd06548">
    <property type="entry name" value="GH18_chitinase"/>
    <property type="match status" value="1"/>
</dbReference>
<dbReference type="GO" id="GO:0008061">
    <property type="term" value="F:chitin binding"/>
    <property type="evidence" value="ECO:0007669"/>
    <property type="project" value="InterPro"/>
</dbReference>
<dbReference type="GO" id="GO:0006032">
    <property type="term" value="P:chitin catabolic process"/>
    <property type="evidence" value="ECO:0007669"/>
    <property type="project" value="UniProtKB-KW"/>
</dbReference>
<dbReference type="AlphaFoldDB" id="A0A7K3NPB8"/>
<dbReference type="Proteomes" id="UP000469724">
    <property type="component" value="Unassembled WGS sequence"/>
</dbReference>
<proteinExistence type="inferred from homology"/>
<dbReference type="Pfam" id="PF00704">
    <property type="entry name" value="Glyco_hydro_18"/>
    <property type="match status" value="1"/>
</dbReference>
<dbReference type="InterPro" id="IPR050314">
    <property type="entry name" value="Glycosyl_Hydrlase_18"/>
</dbReference>
<dbReference type="PROSITE" id="PS51910">
    <property type="entry name" value="GH18_2"/>
    <property type="match status" value="1"/>
</dbReference>
<gene>
    <name evidence="10" type="ORF">G3N56_14965</name>
</gene>
<dbReference type="InterPro" id="IPR001579">
    <property type="entry name" value="Glyco_hydro_18_chit_AS"/>
</dbReference>
<sequence length="446" mass="47660">MAGSSTNRAGRLLLGDRFLLALALLCCLSAPVHAGSFNSRIVGYFVQWGIYARDYEPADIPAQSLTHINYAFMAVNAETGQISSYDAWADLQKVFAAKNGLPAQTWDQSAANLAGNFGRLRDLKALHSHLKVLLSVGGWTLSGPFPTVAADAAKRQAFAASAADWVSGQGFDGIDIDWEYPSLADRDNFSALIKATRQALDAKGLADGKTYLLTVAAPAGPSNMAVWDLARLAPSLDWFNIMTYDYHGGWDATTGHLAPLYENPADPAADRATWNADWAVQAYLAGGVPAQKIHLGIPFYGRSWEAVPATDNGLFQSGQAGPNLGVAGNWENGVLDYWKAMDIARDGNHAVNFDAAARASFIYGANLSSGLASGGLFVTFENTASLSEKLALAKTLGLGGVMFWELSGDVRDVTDADSLLGLMARTFTTDDAAMSMPWLMLLLDES</sequence>
<evidence type="ECO:0000256" key="5">
    <source>
        <dbReference type="ARBA" id="ARBA00023295"/>
    </source>
</evidence>
<keyword evidence="11" id="KW-1185">Reference proteome</keyword>
<keyword evidence="5 6" id="KW-0326">Glycosidase</keyword>
<dbReference type="InterPro" id="IPR011583">
    <property type="entry name" value="Chitinase_II/V-like_cat"/>
</dbReference>
<dbReference type="Gene3D" id="3.10.50.10">
    <property type="match status" value="1"/>
</dbReference>
<reference evidence="10 11" key="1">
    <citation type="submission" date="2020-02" db="EMBL/GenBank/DDBJ databases">
        <title>Comparative genomics of sulfur disproportionating microorganisms.</title>
        <authorList>
            <person name="Ward L.M."/>
            <person name="Bertran E."/>
            <person name="Johnston D.T."/>
        </authorList>
    </citation>
    <scope>NUCLEOTIDE SEQUENCE [LARGE SCALE GENOMIC DNA]</scope>
    <source>
        <strain evidence="10 11">DSM 3696</strain>
    </source>
</reference>
<evidence type="ECO:0000256" key="6">
    <source>
        <dbReference type="RuleBase" id="RU000489"/>
    </source>
</evidence>
<evidence type="ECO:0000256" key="7">
    <source>
        <dbReference type="RuleBase" id="RU004453"/>
    </source>
</evidence>
<evidence type="ECO:0000256" key="4">
    <source>
        <dbReference type="ARBA" id="ARBA00023024"/>
    </source>
</evidence>
<dbReference type="InterPro" id="IPR001223">
    <property type="entry name" value="Glyco_hydro18_cat"/>
</dbReference>
<dbReference type="EC" id="3.2.1.14" evidence="2"/>
<evidence type="ECO:0000256" key="1">
    <source>
        <dbReference type="ARBA" id="ARBA00000822"/>
    </source>
</evidence>
<feature type="domain" description="GH18" evidence="9">
    <location>
        <begin position="39"/>
        <end position="430"/>
    </location>
</feature>
<dbReference type="PANTHER" id="PTHR11177">
    <property type="entry name" value="CHITINASE"/>
    <property type="match status" value="1"/>
</dbReference>
<dbReference type="SUPFAM" id="SSF54556">
    <property type="entry name" value="Chitinase insertion domain"/>
    <property type="match status" value="1"/>
</dbReference>
<dbReference type="RefSeq" id="WP_163303114.1">
    <property type="nucleotide sequence ID" value="NZ_JAAGRQ010000074.1"/>
</dbReference>
<dbReference type="InterPro" id="IPR029070">
    <property type="entry name" value="Chitinase_insertion_sf"/>
</dbReference>
<comment type="similarity">
    <text evidence="7">Belongs to the glycosyl hydrolase 18 family.</text>
</comment>
<dbReference type="Gene3D" id="3.20.20.80">
    <property type="entry name" value="Glycosidases"/>
    <property type="match status" value="1"/>
</dbReference>
<accession>A0A7K3NPB8</accession>
<dbReference type="GO" id="GO:0008843">
    <property type="term" value="F:endochitinase activity"/>
    <property type="evidence" value="ECO:0007669"/>
    <property type="project" value="UniProtKB-EC"/>
</dbReference>
<name>A0A7K3NPB8_9BACT</name>
<evidence type="ECO:0000313" key="10">
    <source>
        <dbReference type="EMBL" id="NDY58034.1"/>
    </source>
</evidence>
<evidence type="ECO:0000256" key="2">
    <source>
        <dbReference type="ARBA" id="ARBA00012729"/>
    </source>
</evidence>
<evidence type="ECO:0000256" key="8">
    <source>
        <dbReference type="SAM" id="SignalP"/>
    </source>
</evidence>
<keyword evidence="4" id="KW-0624">Polysaccharide degradation</keyword>
<dbReference type="EMBL" id="JAAGRQ010000074">
    <property type="protein sequence ID" value="NDY58034.1"/>
    <property type="molecule type" value="Genomic_DNA"/>
</dbReference>
<dbReference type="InterPro" id="IPR017853">
    <property type="entry name" value="GH"/>
</dbReference>